<dbReference type="RefSeq" id="WP_124328428.1">
    <property type="nucleotide sequence ID" value="NZ_BEXT01000001.1"/>
</dbReference>
<evidence type="ECO:0000313" key="13">
    <source>
        <dbReference type="Proteomes" id="UP000288096"/>
    </source>
</evidence>
<keyword evidence="7" id="KW-0175">Coiled coil</keyword>
<dbReference type="InterPro" id="IPR025944">
    <property type="entry name" value="Sigma_54_int_dom_CS"/>
</dbReference>
<dbReference type="Pfam" id="PF00158">
    <property type="entry name" value="Sigma54_activat"/>
    <property type="match status" value="1"/>
</dbReference>
<dbReference type="InterPro" id="IPR001789">
    <property type="entry name" value="Sig_transdc_resp-reg_receiver"/>
</dbReference>
<keyword evidence="2" id="KW-0067">ATP-binding</keyword>
<protein>
    <submittedName>
        <fullName evidence="12">Sigma-54-dependent Fis family transcriptional re gulator</fullName>
    </submittedName>
</protein>
<dbReference type="EMBL" id="BEXT01000001">
    <property type="protein sequence ID" value="GBC61097.1"/>
    <property type="molecule type" value="Genomic_DNA"/>
</dbReference>
<dbReference type="InterPro" id="IPR000014">
    <property type="entry name" value="PAS"/>
</dbReference>
<dbReference type="PROSITE" id="PS50113">
    <property type="entry name" value="PAC"/>
    <property type="match status" value="1"/>
</dbReference>
<dbReference type="InterPro" id="IPR013655">
    <property type="entry name" value="PAS_fold_3"/>
</dbReference>
<dbReference type="SMART" id="SM00448">
    <property type="entry name" value="REC"/>
    <property type="match status" value="1"/>
</dbReference>
<dbReference type="Gene3D" id="3.40.50.2300">
    <property type="match status" value="1"/>
</dbReference>
<sequence length="696" mass="78890">MHNDALIFIVDDVQENIRLLACILSRKGYKISFATTGGQAIEMAADVNPDLILLDVVMPDTDGFSVCKAIKADPATRHIPVIFLTAEKTEPADVVRGLEAGGADYLNKPFDMAELLARVRIHLDLKRANDKLKAQAAALRESEQRYRAVVEDQTELIRRFRPDGTLTFVNDACCRYFGKTREEMVGQNFLDMLPEEDREKMKIRLASMTPRRCVKTTEHRVIDRNGEIRWQRRTDRAISGENGRISEFQTVSRDITERVYAEEAYRSLVDHSLQGMCIIRDRKCVFANRRMAEITGYSPEKLTRFSSDRFSRIIHPEDRDRTLAYFSECVAGRPVRHRTRMIRKDGKVCCLDIQAVAVTYRGKAALQMALIDSTRLAELESLLAERTGFGNFVGKSVPMQQVYNLIKQLAATDITVILTGETGTGKELAAEAIHFSGPRSQGPLIRVNCAAFSENLIESELFGHVRGAFTGADRDKDGRFHAAQGGTIFLDEIGELPLRLQTRLLRVLESREFQRVGDGKSRKTDARIIAATNADLNHLTQEGLFRQDLYYRLRAGHIRLPPLRERIEDIPLLTNHFTSGFCQRHGKNNIRVADAVYEALRYYSWPGNVRELKNALEFACALCPDDTITPDQLPPEFQEEAGTPDAGQYMSANVEREAITDALEETLWHKSRTAALLNISRSTLYRKLREYKISRQ</sequence>
<dbReference type="FunFam" id="3.40.50.300:FF:000006">
    <property type="entry name" value="DNA-binding transcriptional regulator NtrC"/>
    <property type="match status" value="1"/>
</dbReference>
<dbReference type="InterPro" id="IPR002078">
    <property type="entry name" value="Sigma_54_int"/>
</dbReference>
<keyword evidence="4" id="KW-0238">DNA-binding</keyword>
<evidence type="ECO:0000259" key="11">
    <source>
        <dbReference type="PROSITE" id="PS50113"/>
    </source>
</evidence>
<dbReference type="InterPro" id="IPR001610">
    <property type="entry name" value="PAC"/>
</dbReference>
<dbReference type="SMART" id="SM00382">
    <property type="entry name" value="AAA"/>
    <property type="match status" value="1"/>
</dbReference>
<dbReference type="Pfam" id="PF25601">
    <property type="entry name" value="AAA_lid_14"/>
    <property type="match status" value="1"/>
</dbReference>
<feature type="domain" description="PAS" evidence="10">
    <location>
        <begin position="142"/>
        <end position="212"/>
    </location>
</feature>
<dbReference type="PROSITE" id="PS50112">
    <property type="entry name" value="PAS"/>
    <property type="match status" value="2"/>
</dbReference>
<dbReference type="InterPro" id="IPR002197">
    <property type="entry name" value="HTH_Fis"/>
</dbReference>
<dbReference type="PRINTS" id="PR01590">
    <property type="entry name" value="HTHFIS"/>
</dbReference>
<dbReference type="InterPro" id="IPR003593">
    <property type="entry name" value="AAA+_ATPase"/>
</dbReference>
<dbReference type="Gene3D" id="1.10.8.60">
    <property type="match status" value="1"/>
</dbReference>
<evidence type="ECO:0000259" key="10">
    <source>
        <dbReference type="PROSITE" id="PS50112"/>
    </source>
</evidence>
<feature type="domain" description="Sigma-54 factor interaction" evidence="8">
    <location>
        <begin position="392"/>
        <end position="621"/>
    </location>
</feature>
<dbReference type="PROSITE" id="PS50045">
    <property type="entry name" value="SIGMA54_INTERACT_4"/>
    <property type="match status" value="1"/>
</dbReference>
<evidence type="ECO:0000256" key="2">
    <source>
        <dbReference type="ARBA" id="ARBA00022840"/>
    </source>
</evidence>
<dbReference type="InterPro" id="IPR027417">
    <property type="entry name" value="P-loop_NTPase"/>
</dbReference>
<feature type="domain" description="PAS" evidence="10">
    <location>
        <begin position="285"/>
        <end position="333"/>
    </location>
</feature>
<reference evidence="13" key="2">
    <citation type="submission" date="2019-01" db="EMBL/GenBank/DDBJ databases">
        <title>Genome sequence of Desulfonema ishimotonii strain Tokyo 01.</title>
        <authorList>
            <person name="Fukui M."/>
        </authorList>
    </citation>
    <scope>NUCLEOTIDE SEQUENCE [LARGE SCALE GENOMIC DNA]</scope>
    <source>
        <strain evidence="13">Tokyo 01</strain>
    </source>
</reference>
<comment type="caution">
    <text evidence="12">The sequence shown here is derived from an EMBL/GenBank/DDBJ whole genome shotgun (WGS) entry which is preliminary data.</text>
</comment>
<dbReference type="PROSITE" id="PS00688">
    <property type="entry name" value="SIGMA54_INTERACT_3"/>
    <property type="match status" value="1"/>
</dbReference>
<dbReference type="CDD" id="cd19920">
    <property type="entry name" value="REC_PA4781-like"/>
    <property type="match status" value="1"/>
</dbReference>
<dbReference type="GO" id="GO:0005524">
    <property type="term" value="F:ATP binding"/>
    <property type="evidence" value="ECO:0007669"/>
    <property type="project" value="UniProtKB-KW"/>
</dbReference>
<evidence type="ECO:0000256" key="5">
    <source>
        <dbReference type="ARBA" id="ARBA00023163"/>
    </source>
</evidence>
<dbReference type="SMART" id="SM00091">
    <property type="entry name" value="PAS"/>
    <property type="match status" value="2"/>
</dbReference>
<dbReference type="InterPro" id="IPR011006">
    <property type="entry name" value="CheY-like_superfamily"/>
</dbReference>
<dbReference type="Pfam" id="PF00072">
    <property type="entry name" value="Response_reg"/>
    <property type="match status" value="1"/>
</dbReference>
<dbReference type="PANTHER" id="PTHR32071">
    <property type="entry name" value="TRANSCRIPTIONAL REGULATORY PROTEIN"/>
    <property type="match status" value="1"/>
</dbReference>
<dbReference type="Gene3D" id="3.30.450.20">
    <property type="entry name" value="PAS domain"/>
    <property type="match status" value="2"/>
</dbReference>
<dbReference type="NCBIfam" id="TIGR00229">
    <property type="entry name" value="sensory_box"/>
    <property type="match status" value="2"/>
</dbReference>
<dbReference type="Pfam" id="PF08447">
    <property type="entry name" value="PAS_3"/>
    <property type="match status" value="1"/>
</dbReference>
<dbReference type="InterPro" id="IPR025943">
    <property type="entry name" value="Sigma_54_int_dom_ATP-bd_2"/>
</dbReference>
<dbReference type="GO" id="GO:0043565">
    <property type="term" value="F:sequence-specific DNA binding"/>
    <property type="evidence" value="ECO:0007669"/>
    <property type="project" value="InterPro"/>
</dbReference>
<dbReference type="Gene3D" id="3.40.50.300">
    <property type="entry name" value="P-loop containing nucleotide triphosphate hydrolases"/>
    <property type="match status" value="1"/>
</dbReference>
<dbReference type="SUPFAM" id="SSF52540">
    <property type="entry name" value="P-loop containing nucleoside triphosphate hydrolases"/>
    <property type="match status" value="1"/>
</dbReference>
<dbReference type="SUPFAM" id="SSF52172">
    <property type="entry name" value="CheY-like"/>
    <property type="match status" value="1"/>
</dbReference>
<dbReference type="InterPro" id="IPR035965">
    <property type="entry name" value="PAS-like_dom_sf"/>
</dbReference>
<keyword evidence="5" id="KW-0804">Transcription</keyword>
<dbReference type="Pfam" id="PF02954">
    <property type="entry name" value="HTH_8"/>
    <property type="match status" value="1"/>
</dbReference>
<accession>A0A401FVU2</accession>
<evidence type="ECO:0000256" key="4">
    <source>
        <dbReference type="ARBA" id="ARBA00023125"/>
    </source>
</evidence>
<keyword evidence="13" id="KW-1185">Reference proteome</keyword>
<feature type="domain" description="Response regulatory" evidence="9">
    <location>
        <begin position="6"/>
        <end position="123"/>
    </location>
</feature>
<evidence type="ECO:0000259" key="8">
    <source>
        <dbReference type="PROSITE" id="PS50045"/>
    </source>
</evidence>
<dbReference type="SUPFAM" id="SSF46689">
    <property type="entry name" value="Homeodomain-like"/>
    <property type="match status" value="1"/>
</dbReference>
<dbReference type="CDD" id="cd00130">
    <property type="entry name" value="PAS"/>
    <property type="match status" value="2"/>
</dbReference>
<evidence type="ECO:0000256" key="7">
    <source>
        <dbReference type="SAM" id="Coils"/>
    </source>
</evidence>
<dbReference type="Pfam" id="PF13426">
    <property type="entry name" value="PAS_9"/>
    <property type="match status" value="1"/>
</dbReference>
<feature type="modified residue" description="4-aspartylphosphate" evidence="6">
    <location>
        <position position="55"/>
    </location>
</feature>
<keyword evidence="1" id="KW-0547">Nucleotide-binding</keyword>
<keyword evidence="6" id="KW-0597">Phosphoprotein</keyword>
<evidence type="ECO:0000256" key="6">
    <source>
        <dbReference type="PROSITE-ProRule" id="PRU00169"/>
    </source>
</evidence>
<feature type="coiled-coil region" evidence="7">
    <location>
        <begin position="122"/>
        <end position="149"/>
    </location>
</feature>
<dbReference type="CDD" id="cd00009">
    <property type="entry name" value="AAA"/>
    <property type="match status" value="1"/>
</dbReference>
<organism evidence="12 13">
    <name type="scientific">Desulfonema ishimotonii</name>
    <dbReference type="NCBI Taxonomy" id="45657"/>
    <lineage>
        <taxon>Bacteria</taxon>
        <taxon>Pseudomonadati</taxon>
        <taxon>Thermodesulfobacteriota</taxon>
        <taxon>Desulfobacteria</taxon>
        <taxon>Desulfobacterales</taxon>
        <taxon>Desulfococcaceae</taxon>
        <taxon>Desulfonema</taxon>
    </lineage>
</organism>
<gene>
    <name evidence="12" type="ORF">DENIS_2057</name>
</gene>
<dbReference type="GO" id="GO:0006355">
    <property type="term" value="P:regulation of DNA-templated transcription"/>
    <property type="evidence" value="ECO:0007669"/>
    <property type="project" value="InterPro"/>
</dbReference>
<dbReference type="InterPro" id="IPR000700">
    <property type="entry name" value="PAS-assoc_C"/>
</dbReference>
<dbReference type="InterPro" id="IPR009057">
    <property type="entry name" value="Homeodomain-like_sf"/>
</dbReference>
<evidence type="ECO:0000256" key="3">
    <source>
        <dbReference type="ARBA" id="ARBA00023015"/>
    </source>
</evidence>
<evidence type="ECO:0000313" key="12">
    <source>
        <dbReference type="EMBL" id="GBC61097.1"/>
    </source>
</evidence>
<name>A0A401FVU2_9BACT</name>
<dbReference type="PROSITE" id="PS00676">
    <property type="entry name" value="SIGMA54_INTERACT_2"/>
    <property type="match status" value="1"/>
</dbReference>
<dbReference type="GO" id="GO:0000160">
    <property type="term" value="P:phosphorelay signal transduction system"/>
    <property type="evidence" value="ECO:0007669"/>
    <property type="project" value="InterPro"/>
</dbReference>
<dbReference type="SUPFAM" id="SSF55785">
    <property type="entry name" value="PYP-like sensor domain (PAS domain)"/>
    <property type="match status" value="2"/>
</dbReference>
<feature type="domain" description="PAC" evidence="11">
    <location>
        <begin position="215"/>
        <end position="267"/>
    </location>
</feature>
<evidence type="ECO:0000259" key="9">
    <source>
        <dbReference type="PROSITE" id="PS50110"/>
    </source>
</evidence>
<dbReference type="SMART" id="SM00086">
    <property type="entry name" value="PAC"/>
    <property type="match status" value="1"/>
</dbReference>
<reference evidence="13" key="1">
    <citation type="submission" date="2017-11" db="EMBL/GenBank/DDBJ databases">
        <authorList>
            <person name="Watanabe M."/>
            <person name="Kojima H."/>
        </authorList>
    </citation>
    <scope>NUCLEOTIDE SEQUENCE [LARGE SCALE GENOMIC DNA]</scope>
    <source>
        <strain evidence="13">Tokyo 01</strain>
    </source>
</reference>
<proteinExistence type="predicted"/>
<dbReference type="AlphaFoldDB" id="A0A401FVU2"/>
<dbReference type="PROSITE" id="PS50110">
    <property type="entry name" value="RESPONSE_REGULATORY"/>
    <property type="match status" value="1"/>
</dbReference>
<keyword evidence="3" id="KW-0805">Transcription regulation</keyword>
<dbReference type="Proteomes" id="UP000288096">
    <property type="component" value="Unassembled WGS sequence"/>
</dbReference>
<dbReference type="InterPro" id="IPR058031">
    <property type="entry name" value="AAA_lid_NorR"/>
</dbReference>
<dbReference type="Gene3D" id="1.10.10.60">
    <property type="entry name" value="Homeodomain-like"/>
    <property type="match status" value="1"/>
</dbReference>
<evidence type="ECO:0000256" key="1">
    <source>
        <dbReference type="ARBA" id="ARBA00022741"/>
    </source>
</evidence>
<dbReference type="OrthoDB" id="5413348at2"/>